<name>A0A654LZE2_9ARCH</name>
<protein>
    <submittedName>
        <fullName evidence="1">Uncharacterized protein</fullName>
    </submittedName>
</protein>
<evidence type="ECO:0000313" key="1">
    <source>
        <dbReference type="EMBL" id="ALI35599.1"/>
    </source>
</evidence>
<reference evidence="2" key="1">
    <citation type="submission" date="2015-10" db="EMBL/GenBank/DDBJ databases">
        <title>Niche specialization of a soil ammonia-oxidizing archaeon, Candidatus Nitrosocosmicus oleophilus.</title>
        <authorList>
            <person name="Jung M.-Y."/>
            <person name="Rhee S.-K."/>
        </authorList>
    </citation>
    <scope>NUCLEOTIDE SEQUENCE [LARGE SCALE GENOMIC DNA]</scope>
    <source>
        <strain evidence="2">MY3</strain>
    </source>
</reference>
<sequence length="88" mass="10385">MQSHLKSDEKLDHYDELSKATFLSYFISLYISTIEQKNRNDSISVNEIYDFIQDLQDELDFKVPHVEKRDISLCFYILDKLGVCSCLK</sequence>
<gene>
    <name evidence="1" type="ORF">NMY3_01395</name>
</gene>
<keyword evidence="2" id="KW-1185">Reference proteome</keyword>
<accession>A0A654LZE2</accession>
<evidence type="ECO:0000313" key="2">
    <source>
        <dbReference type="Proteomes" id="UP000058925"/>
    </source>
</evidence>
<dbReference type="KEGG" id="taa:NMY3_01395"/>
<organism evidence="1 2">
    <name type="scientific">Candidatus Nitrosocosmicus oleophilus</name>
    <dbReference type="NCBI Taxonomy" id="1353260"/>
    <lineage>
        <taxon>Archaea</taxon>
        <taxon>Nitrososphaerota</taxon>
        <taxon>Nitrososphaeria</taxon>
        <taxon>Nitrososphaerales</taxon>
        <taxon>Nitrososphaeraceae</taxon>
        <taxon>Candidatus Nitrosocosmicus</taxon>
    </lineage>
</organism>
<dbReference type="Proteomes" id="UP000058925">
    <property type="component" value="Chromosome"/>
</dbReference>
<dbReference type="EMBL" id="CP012850">
    <property type="protein sequence ID" value="ALI35599.1"/>
    <property type="molecule type" value="Genomic_DNA"/>
</dbReference>
<proteinExistence type="predicted"/>
<dbReference type="AlphaFoldDB" id="A0A654LZE2"/>